<dbReference type="GO" id="GO:0019301">
    <property type="term" value="P:rhamnose catabolic process"/>
    <property type="evidence" value="ECO:0007669"/>
    <property type="project" value="TreeGrafter"/>
</dbReference>
<dbReference type="PANTHER" id="PTHR34389:SF2">
    <property type="entry name" value="L-RHAMNOSE MUTAROTASE"/>
    <property type="match status" value="1"/>
</dbReference>
<name>A0A358E428_9ALTE</name>
<dbReference type="EMBL" id="DONK01000277">
    <property type="protein sequence ID" value="HBU53147.1"/>
    <property type="molecule type" value="Genomic_DNA"/>
</dbReference>
<dbReference type="SUPFAM" id="SSF54909">
    <property type="entry name" value="Dimeric alpha+beta barrel"/>
    <property type="match status" value="1"/>
</dbReference>
<dbReference type="Gene3D" id="3.30.70.100">
    <property type="match status" value="1"/>
</dbReference>
<dbReference type="GO" id="GO:0016857">
    <property type="term" value="F:racemase and epimerase activity, acting on carbohydrates and derivatives"/>
    <property type="evidence" value="ECO:0007669"/>
    <property type="project" value="InterPro"/>
</dbReference>
<comment type="caution">
    <text evidence="1">The sequence shown here is derived from an EMBL/GenBank/DDBJ whole genome shotgun (WGS) entry which is preliminary data.</text>
</comment>
<accession>A0A358E428</accession>
<dbReference type="Pfam" id="PF05336">
    <property type="entry name" value="rhaM"/>
    <property type="match status" value="1"/>
</dbReference>
<protein>
    <submittedName>
        <fullName evidence="1">L-rhamnose mutarotase</fullName>
    </submittedName>
</protein>
<dbReference type="Proteomes" id="UP000264779">
    <property type="component" value="Unassembled WGS sequence"/>
</dbReference>
<dbReference type="AlphaFoldDB" id="A0A358E428"/>
<evidence type="ECO:0000313" key="2">
    <source>
        <dbReference type="Proteomes" id="UP000264779"/>
    </source>
</evidence>
<sequence length="103" mass="12227">MKRAFKMQLKPNCVELYKQRHDEIWPELVLLLKGYGICDYHIYLASDQLTLFATCEVPDNFDEEKLASEPVMRKWWDFMADIMLVKNDNEPLSEPLISLFSLR</sequence>
<dbReference type="InterPro" id="IPR008000">
    <property type="entry name" value="Rham/fucose_mutarotase"/>
</dbReference>
<proteinExistence type="predicted"/>
<dbReference type="InterPro" id="IPR011008">
    <property type="entry name" value="Dimeric_a/b-barrel"/>
</dbReference>
<dbReference type="PANTHER" id="PTHR34389">
    <property type="entry name" value="L-RHAMNOSE MUTAROTASE"/>
    <property type="match status" value="1"/>
</dbReference>
<reference evidence="1 2" key="1">
    <citation type="journal article" date="2018" name="Nat. Biotechnol.">
        <title>A standardized bacterial taxonomy based on genome phylogeny substantially revises the tree of life.</title>
        <authorList>
            <person name="Parks D.H."/>
            <person name="Chuvochina M."/>
            <person name="Waite D.W."/>
            <person name="Rinke C."/>
            <person name="Skarshewski A."/>
            <person name="Chaumeil P.A."/>
            <person name="Hugenholtz P."/>
        </authorList>
    </citation>
    <scope>NUCLEOTIDE SEQUENCE [LARGE SCALE GENOMIC DNA]</scope>
    <source>
        <strain evidence="1">UBA11621</strain>
    </source>
</reference>
<gene>
    <name evidence="1" type="ORF">DEB45_17995</name>
</gene>
<evidence type="ECO:0000313" key="1">
    <source>
        <dbReference type="EMBL" id="HBU53147.1"/>
    </source>
</evidence>
<organism evidence="1 2">
    <name type="scientific">Alteromonas australica</name>
    <dbReference type="NCBI Taxonomy" id="589873"/>
    <lineage>
        <taxon>Bacteria</taxon>
        <taxon>Pseudomonadati</taxon>
        <taxon>Pseudomonadota</taxon>
        <taxon>Gammaproteobacteria</taxon>
        <taxon>Alteromonadales</taxon>
        <taxon>Alteromonadaceae</taxon>
        <taxon>Alteromonas/Salinimonas group</taxon>
        <taxon>Alteromonas</taxon>
    </lineage>
</organism>